<dbReference type="KEGG" id="hro:HELRODRAFT_168036"/>
<protein>
    <submittedName>
        <fullName evidence="1 2">Uncharacterized protein</fullName>
    </submittedName>
</protein>
<evidence type="ECO:0000313" key="1">
    <source>
        <dbReference type="EMBL" id="ESO10168.1"/>
    </source>
</evidence>
<reference evidence="3" key="1">
    <citation type="submission" date="2012-12" db="EMBL/GenBank/DDBJ databases">
        <authorList>
            <person name="Hellsten U."/>
            <person name="Grimwood J."/>
            <person name="Chapman J.A."/>
            <person name="Shapiro H."/>
            <person name="Aerts A."/>
            <person name="Otillar R.P."/>
            <person name="Terry A.Y."/>
            <person name="Boore J.L."/>
            <person name="Simakov O."/>
            <person name="Marletaz F."/>
            <person name="Cho S.-J."/>
            <person name="Edsinger-Gonzales E."/>
            <person name="Havlak P."/>
            <person name="Kuo D.-H."/>
            <person name="Larsson T."/>
            <person name="Lv J."/>
            <person name="Arendt D."/>
            <person name="Savage R."/>
            <person name="Osoegawa K."/>
            <person name="de Jong P."/>
            <person name="Lindberg D.R."/>
            <person name="Seaver E.C."/>
            <person name="Weisblat D.A."/>
            <person name="Putnam N.H."/>
            <person name="Grigoriev I.V."/>
            <person name="Rokhsar D.S."/>
        </authorList>
    </citation>
    <scope>NUCLEOTIDE SEQUENCE</scope>
</reference>
<dbReference type="EMBL" id="AMQM01002887">
    <property type="status" value="NOT_ANNOTATED_CDS"/>
    <property type="molecule type" value="Genomic_DNA"/>
</dbReference>
<dbReference type="Proteomes" id="UP000015101">
    <property type="component" value="Unassembled WGS sequence"/>
</dbReference>
<sequence>MPSTHCSEDKNAFECDVVRMLKKKEVKRDGSDDNVPPYPAAPMSVPLHHQQQNNLSGQRGFQSFEFQQINEHQINQQKSQNTVNYNSLATTPSNEGPLPMTNFQNSDNQSNSYSLDTNCNLQHLNRLFLTNKTYSPSTNCNSSFKYITSSSSSSRPPSSNDLIDLSLTSGFSNQQNLQILPYDYHKFNKHNNIVFSGGSTTSSSTSYNGKNQSFCNVFSDTLVSSKISKNVSKNFPDENISSTTYYDCARFNKQCISSVFGRNDHLTRFSCLYEKEQMKSATQRPNDHVRWSLIF</sequence>
<organism evidence="2 3">
    <name type="scientific">Helobdella robusta</name>
    <name type="common">Californian leech</name>
    <dbReference type="NCBI Taxonomy" id="6412"/>
    <lineage>
        <taxon>Eukaryota</taxon>
        <taxon>Metazoa</taxon>
        <taxon>Spiralia</taxon>
        <taxon>Lophotrochozoa</taxon>
        <taxon>Annelida</taxon>
        <taxon>Clitellata</taxon>
        <taxon>Hirudinea</taxon>
        <taxon>Rhynchobdellida</taxon>
        <taxon>Glossiphoniidae</taxon>
        <taxon>Helobdella</taxon>
    </lineage>
</organism>
<evidence type="ECO:0000313" key="2">
    <source>
        <dbReference type="EnsemblMetazoa" id="HelroP168036"/>
    </source>
</evidence>
<reference evidence="2" key="3">
    <citation type="submission" date="2015-06" db="UniProtKB">
        <authorList>
            <consortium name="EnsemblMetazoa"/>
        </authorList>
    </citation>
    <scope>IDENTIFICATION</scope>
</reference>
<dbReference type="InParanoid" id="T1F034"/>
<gene>
    <name evidence="2" type="primary">20202184</name>
    <name evidence="1" type="ORF">HELRODRAFT_168036</name>
</gene>
<dbReference type="AlphaFoldDB" id="T1F034"/>
<dbReference type="RefSeq" id="XP_009011982.1">
    <property type="nucleotide sequence ID" value="XM_009013734.1"/>
</dbReference>
<proteinExistence type="predicted"/>
<name>T1F034_HELRO</name>
<keyword evidence="3" id="KW-1185">Reference proteome</keyword>
<dbReference type="CTD" id="20202184"/>
<accession>T1F034</accession>
<dbReference type="EnsemblMetazoa" id="HelroT168036">
    <property type="protein sequence ID" value="HelroP168036"/>
    <property type="gene ID" value="HelroG168036"/>
</dbReference>
<evidence type="ECO:0000313" key="3">
    <source>
        <dbReference type="Proteomes" id="UP000015101"/>
    </source>
</evidence>
<reference evidence="1 3" key="2">
    <citation type="journal article" date="2013" name="Nature">
        <title>Insights into bilaterian evolution from three spiralian genomes.</title>
        <authorList>
            <person name="Simakov O."/>
            <person name="Marletaz F."/>
            <person name="Cho S.J."/>
            <person name="Edsinger-Gonzales E."/>
            <person name="Havlak P."/>
            <person name="Hellsten U."/>
            <person name="Kuo D.H."/>
            <person name="Larsson T."/>
            <person name="Lv J."/>
            <person name="Arendt D."/>
            <person name="Savage R."/>
            <person name="Osoegawa K."/>
            <person name="de Jong P."/>
            <person name="Grimwood J."/>
            <person name="Chapman J.A."/>
            <person name="Shapiro H."/>
            <person name="Aerts A."/>
            <person name="Otillar R.P."/>
            <person name="Terry A.Y."/>
            <person name="Boore J.L."/>
            <person name="Grigoriev I.V."/>
            <person name="Lindberg D.R."/>
            <person name="Seaver E.C."/>
            <person name="Weisblat D.A."/>
            <person name="Putnam N.H."/>
            <person name="Rokhsar D.S."/>
        </authorList>
    </citation>
    <scope>NUCLEOTIDE SEQUENCE</scope>
</reference>
<dbReference type="HOGENOM" id="CLU_944214_0_0_1"/>
<dbReference type="EMBL" id="KB095905">
    <property type="protein sequence ID" value="ESO10168.1"/>
    <property type="molecule type" value="Genomic_DNA"/>
</dbReference>
<dbReference type="GeneID" id="20202184"/>